<evidence type="ECO:0000313" key="3">
    <source>
        <dbReference type="Proteomes" id="UP000252519"/>
    </source>
</evidence>
<feature type="compositionally biased region" description="Basic and acidic residues" evidence="1">
    <location>
        <begin position="231"/>
        <end position="261"/>
    </location>
</feature>
<feature type="region of interest" description="Disordered" evidence="1">
    <location>
        <begin position="42"/>
        <end position="261"/>
    </location>
</feature>
<comment type="caution">
    <text evidence="2">The sequence shown here is derived from an EMBL/GenBank/DDBJ whole genome shotgun (WGS) entry which is preliminary data.</text>
</comment>
<feature type="compositionally biased region" description="Basic and acidic residues" evidence="1">
    <location>
        <begin position="133"/>
        <end position="162"/>
    </location>
</feature>
<reference evidence="2 3" key="1">
    <citation type="submission" date="2014-10" db="EMBL/GenBank/DDBJ databases">
        <title>Draft genome of the hookworm Ancylostoma caninum.</title>
        <authorList>
            <person name="Mitreva M."/>
        </authorList>
    </citation>
    <scope>NUCLEOTIDE SEQUENCE [LARGE SCALE GENOMIC DNA]</scope>
    <source>
        <strain evidence="2 3">Baltimore</strain>
    </source>
</reference>
<evidence type="ECO:0000313" key="2">
    <source>
        <dbReference type="EMBL" id="RCN31848.1"/>
    </source>
</evidence>
<keyword evidence="3" id="KW-1185">Reference proteome</keyword>
<evidence type="ECO:0000256" key="1">
    <source>
        <dbReference type="SAM" id="MobiDB-lite"/>
    </source>
</evidence>
<feature type="non-terminal residue" evidence="2">
    <location>
        <position position="261"/>
    </location>
</feature>
<feature type="compositionally biased region" description="Basic and acidic residues" evidence="1">
    <location>
        <begin position="172"/>
        <end position="221"/>
    </location>
</feature>
<name>A0A368FJX9_ANCCA</name>
<sequence length="261" mass="28376">MKDDYNYTNISVALENDKKENGREETMETPACRNKKREIAGIAGGGLSEQPKAMTKKVNDVRDAQSASAMKDKKTADADSSEEHYAKKEGIAKKLDAKPKEGADAKKAEETLPAKEAEEVRDPRSASAKKDKKTADAECSEEHVAKKDGIAKKIDAKSKEGADATNAQEILTTKETEEVRDPRIASAKKDEKTADADSSEEHVAKKDGIAKKLDAKSKEGADATNAQEILTTKETEEVRDPRIASAKKDEKTADAESSEEH</sequence>
<proteinExistence type="predicted"/>
<dbReference type="Proteomes" id="UP000252519">
    <property type="component" value="Unassembled WGS sequence"/>
</dbReference>
<feature type="compositionally biased region" description="Basic and acidic residues" evidence="1">
    <location>
        <begin position="70"/>
        <end position="124"/>
    </location>
</feature>
<dbReference type="AlphaFoldDB" id="A0A368FJX9"/>
<gene>
    <name evidence="2" type="ORF">ANCCAN_22367</name>
</gene>
<protein>
    <submittedName>
        <fullName evidence="2">Uncharacterized protein</fullName>
    </submittedName>
</protein>
<accession>A0A368FJX9</accession>
<organism evidence="2 3">
    <name type="scientific">Ancylostoma caninum</name>
    <name type="common">Dog hookworm</name>
    <dbReference type="NCBI Taxonomy" id="29170"/>
    <lineage>
        <taxon>Eukaryota</taxon>
        <taxon>Metazoa</taxon>
        <taxon>Ecdysozoa</taxon>
        <taxon>Nematoda</taxon>
        <taxon>Chromadorea</taxon>
        <taxon>Rhabditida</taxon>
        <taxon>Rhabditina</taxon>
        <taxon>Rhabditomorpha</taxon>
        <taxon>Strongyloidea</taxon>
        <taxon>Ancylostomatidae</taxon>
        <taxon>Ancylostomatinae</taxon>
        <taxon>Ancylostoma</taxon>
    </lineage>
</organism>
<dbReference type="EMBL" id="JOJR01001205">
    <property type="protein sequence ID" value="RCN31848.1"/>
    <property type="molecule type" value="Genomic_DNA"/>
</dbReference>